<evidence type="ECO:0008006" key="3">
    <source>
        <dbReference type="Google" id="ProtNLM"/>
    </source>
</evidence>
<dbReference type="Proteomes" id="UP001066276">
    <property type="component" value="Chromosome 7"/>
</dbReference>
<accession>A0AAV7PUC7</accession>
<protein>
    <recommendedName>
        <fullName evidence="3">Retrotransposon gag domain-containing protein</fullName>
    </recommendedName>
</protein>
<reference evidence="1" key="1">
    <citation type="journal article" date="2022" name="bioRxiv">
        <title>Sequencing and chromosome-scale assembly of the giantPleurodeles waltlgenome.</title>
        <authorList>
            <person name="Brown T."/>
            <person name="Elewa A."/>
            <person name="Iarovenko S."/>
            <person name="Subramanian E."/>
            <person name="Araus A.J."/>
            <person name="Petzold A."/>
            <person name="Susuki M."/>
            <person name="Suzuki K.-i.T."/>
            <person name="Hayashi T."/>
            <person name="Toyoda A."/>
            <person name="Oliveira C."/>
            <person name="Osipova E."/>
            <person name="Leigh N.D."/>
            <person name="Simon A."/>
            <person name="Yun M.H."/>
        </authorList>
    </citation>
    <scope>NUCLEOTIDE SEQUENCE</scope>
    <source>
        <strain evidence="1">20211129_DDA</strain>
        <tissue evidence="1">Liver</tissue>
    </source>
</reference>
<comment type="caution">
    <text evidence="1">The sequence shown here is derived from an EMBL/GenBank/DDBJ whole genome shotgun (WGS) entry which is preliminary data.</text>
</comment>
<keyword evidence="2" id="KW-1185">Reference proteome</keyword>
<organism evidence="1 2">
    <name type="scientific">Pleurodeles waltl</name>
    <name type="common">Iberian ribbed newt</name>
    <dbReference type="NCBI Taxonomy" id="8319"/>
    <lineage>
        <taxon>Eukaryota</taxon>
        <taxon>Metazoa</taxon>
        <taxon>Chordata</taxon>
        <taxon>Craniata</taxon>
        <taxon>Vertebrata</taxon>
        <taxon>Euteleostomi</taxon>
        <taxon>Amphibia</taxon>
        <taxon>Batrachia</taxon>
        <taxon>Caudata</taxon>
        <taxon>Salamandroidea</taxon>
        <taxon>Salamandridae</taxon>
        <taxon>Pleurodelinae</taxon>
        <taxon>Pleurodeles</taxon>
    </lineage>
</organism>
<name>A0AAV7PUC7_PLEWA</name>
<gene>
    <name evidence="1" type="ORF">NDU88_010145</name>
</gene>
<evidence type="ECO:0000313" key="1">
    <source>
        <dbReference type="EMBL" id="KAJ1131813.1"/>
    </source>
</evidence>
<dbReference type="EMBL" id="JANPWB010000011">
    <property type="protein sequence ID" value="KAJ1131813.1"/>
    <property type="molecule type" value="Genomic_DNA"/>
</dbReference>
<proteinExistence type="predicted"/>
<dbReference type="AlphaFoldDB" id="A0AAV7PUC7"/>
<sequence>MALRLLRRQDWVERLETYIAAEALDDDRWRPILLHLGGAAIHKLKKSMVEDGLPFTYNTLKQAISAHFKVLALSAHFKRFLLHKAWQLPEESMDSFYDRLKDVASTCTLLDANDEI</sequence>
<evidence type="ECO:0000313" key="2">
    <source>
        <dbReference type="Proteomes" id="UP001066276"/>
    </source>
</evidence>